<evidence type="ECO:0000313" key="1">
    <source>
        <dbReference type="EMBL" id="MDX8417493.1"/>
    </source>
</evidence>
<accession>A0ABU4WP06</accession>
<sequence length="238" mass="28067">MNYLEKLKQKYENVFLYALLTDSLEANSPHLNYVRDKLSSNVWAKVLTYDKYDAKKYGFTWFGYTYYSSFDFVSPSQQTSDLYFVGYDKGNRASLIGKIFDTLESQGVDCNFKMVSNHADTFVNGSQLAYTRKKQTYPEVVADVKSSKCILEVLQEHQQAQSIRYFEAIVYNKKLLTNNVHIKELPYYDPRYMYYFQSVDDIDPCWIKSDYTVDYKYHGEFSPVHLVDFIKQLEKEKV</sequence>
<proteinExistence type="predicted"/>
<organism evidence="1 2">
    <name type="scientific">Absicoccus intestinalis</name>
    <dbReference type="NCBI Taxonomy" id="2926319"/>
    <lineage>
        <taxon>Bacteria</taxon>
        <taxon>Bacillati</taxon>
        <taxon>Bacillota</taxon>
        <taxon>Erysipelotrichia</taxon>
        <taxon>Erysipelotrichales</taxon>
        <taxon>Erysipelotrichaceae</taxon>
        <taxon>Absicoccus</taxon>
    </lineage>
</organism>
<reference evidence="1 2" key="1">
    <citation type="submission" date="2022-03" db="EMBL/GenBank/DDBJ databases">
        <title>Novel taxa within the pig intestine.</title>
        <authorList>
            <person name="Wylensek D."/>
            <person name="Bishof K."/>
            <person name="Afrizal A."/>
            <person name="Clavel T."/>
        </authorList>
    </citation>
    <scope>NUCLEOTIDE SEQUENCE [LARGE SCALE GENOMIC DNA]</scope>
    <source>
        <strain evidence="1 2">Cla-KB-P134</strain>
    </source>
</reference>
<evidence type="ECO:0000313" key="2">
    <source>
        <dbReference type="Proteomes" id="UP001285244"/>
    </source>
</evidence>
<dbReference type="EMBL" id="JALBUS010000008">
    <property type="protein sequence ID" value="MDX8417493.1"/>
    <property type="molecule type" value="Genomic_DNA"/>
</dbReference>
<comment type="caution">
    <text evidence="1">The sequence shown here is derived from an EMBL/GenBank/DDBJ whole genome shotgun (WGS) entry which is preliminary data.</text>
</comment>
<keyword evidence="2" id="KW-1185">Reference proteome</keyword>
<protein>
    <submittedName>
        <fullName evidence="1">Uncharacterized protein</fullName>
    </submittedName>
</protein>
<dbReference type="Proteomes" id="UP001285244">
    <property type="component" value="Unassembled WGS sequence"/>
</dbReference>
<dbReference type="RefSeq" id="WP_320325782.1">
    <property type="nucleotide sequence ID" value="NZ_JALBUS010000008.1"/>
</dbReference>
<name>A0ABU4WP06_9FIRM</name>
<gene>
    <name evidence="1" type="ORF">MOZ64_06515</name>
</gene>